<evidence type="ECO:0000313" key="6">
    <source>
        <dbReference type="EMBL" id="PWB84819.1"/>
    </source>
</evidence>
<dbReference type="PANTHER" id="PTHR42887:SF2">
    <property type="entry name" value="OS12G0638800 PROTEIN"/>
    <property type="match status" value="1"/>
</dbReference>
<keyword evidence="2" id="KW-0285">Flavoprotein</keyword>
<dbReference type="InterPro" id="IPR036188">
    <property type="entry name" value="FAD/NAD-bd_sf"/>
</dbReference>
<dbReference type="EC" id="5.3.1.29" evidence="6"/>
<protein>
    <submittedName>
        <fullName evidence="6">Putative thiazole biosynthetic enzyme</fullName>
        <ecNumber evidence="6">5.3.1.29</ecNumber>
    </submittedName>
</protein>
<evidence type="ECO:0000313" key="7">
    <source>
        <dbReference type="Proteomes" id="UP000245577"/>
    </source>
</evidence>
<dbReference type="EMBL" id="MZGU01000007">
    <property type="protein sequence ID" value="PWB84819.1"/>
    <property type="molecule type" value="Genomic_DNA"/>
</dbReference>
<name>A0A2U1S5G8_9EURY</name>
<dbReference type="PRINTS" id="PR00411">
    <property type="entry name" value="PNDRDTASEI"/>
</dbReference>
<feature type="domain" description="RsdA/BaiN/AoA(So)-like Rossmann fold-like" evidence="4">
    <location>
        <begin position="5"/>
        <end position="398"/>
    </location>
</feature>
<comment type="cofactor">
    <cofactor evidence="1">
        <name>FAD</name>
        <dbReference type="ChEBI" id="CHEBI:57692"/>
    </cofactor>
</comment>
<reference evidence="6 7" key="1">
    <citation type="submission" date="2017-03" db="EMBL/GenBank/DDBJ databases">
        <title>Genome sequence of Methanobrevibacter wosei.</title>
        <authorList>
            <person name="Poehlein A."/>
            <person name="Seedorf H."/>
            <person name="Daniel R."/>
        </authorList>
    </citation>
    <scope>NUCLEOTIDE SEQUENCE [LARGE SCALE GENOMIC DNA]</scope>
    <source>
        <strain evidence="6 7">DSM 11979</strain>
    </source>
</reference>
<evidence type="ECO:0000259" key="4">
    <source>
        <dbReference type="Pfam" id="PF03486"/>
    </source>
</evidence>
<dbReference type="PRINTS" id="PR00368">
    <property type="entry name" value="FADPNR"/>
</dbReference>
<evidence type="ECO:0000259" key="5">
    <source>
        <dbReference type="Pfam" id="PF22780"/>
    </source>
</evidence>
<dbReference type="Pfam" id="PF03486">
    <property type="entry name" value="HI0933_like"/>
    <property type="match status" value="1"/>
</dbReference>
<comment type="caution">
    <text evidence="6">The sequence shown here is derived from an EMBL/GenBank/DDBJ whole genome shotgun (WGS) entry which is preliminary data.</text>
</comment>
<dbReference type="Pfam" id="PF22780">
    <property type="entry name" value="HI0933_like_1st"/>
    <property type="match status" value="1"/>
</dbReference>
<evidence type="ECO:0000256" key="3">
    <source>
        <dbReference type="ARBA" id="ARBA00022827"/>
    </source>
</evidence>
<dbReference type="Proteomes" id="UP000245577">
    <property type="component" value="Unassembled WGS sequence"/>
</dbReference>
<dbReference type="RefSeq" id="WP_116670362.1">
    <property type="nucleotide sequence ID" value="NZ_MZGU01000007.1"/>
</dbReference>
<evidence type="ECO:0000256" key="1">
    <source>
        <dbReference type="ARBA" id="ARBA00001974"/>
    </source>
</evidence>
<dbReference type="InterPro" id="IPR055178">
    <property type="entry name" value="RsdA/BaiN/AoA(So)-like_dom"/>
</dbReference>
<dbReference type="AlphaFoldDB" id="A0A2U1S5G8"/>
<dbReference type="SUPFAM" id="SSF51905">
    <property type="entry name" value="FAD/NAD(P)-binding domain"/>
    <property type="match status" value="1"/>
</dbReference>
<gene>
    <name evidence="6" type="ORF">MBBWO_15850</name>
</gene>
<dbReference type="SUPFAM" id="SSF160996">
    <property type="entry name" value="HI0933 insert domain-like"/>
    <property type="match status" value="1"/>
</dbReference>
<dbReference type="InterPro" id="IPR004792">
    <property type="entry name" value="BaiN-like"/>
</dbReference>
<dbReference type="Gene3D" id="3.50.50.60">
    <property type="entry name" value="FAD/NAD(P)-binding domain"/>
    <property type="match status" value="1"/>
</dbReference>
<organism evidence="6 7">
    <name type="scientific">Methanobrevibacter woesei</name>
    <dbReference type="NCBI Taxonomy" id="190976"/>
    <lineage>
        <taxon>Archaea</taxon>
        <taxon>Methanobacteriati</taxon>
        <taxon>Methanobacteriota</taxon>
        <taxon>Methanomada group</taxon>
        <taxon>Methanobacteria</taxon>
        <taxon>Methanobacteriales</taxon>
        <taxon>Methanobacteriaceae</taxon>
        <taxon>Methanobrevibacter</taxon>
    </lineage>
</organism>
<keyword evidence="6" id="KW-0413">Isomerase</keyword>
<keyword evidence="3" id="KW-0274">FAD</keyword>
<dbReference type="InterPro" id="IPR023166">
    <property type="entry name" value="BaiN-like_dom_sf"/>
</dbReference>
<dbReference type="PANTHER" id="PTHR42887">
    <property type="entry name" value="OS12G0638800 PROTEIN"/>
    <property type="match status" value="1"/>
</dbReference>
<dbReference type="OrthoDB" id="11867at2157"/>
<sequence length="405" mass="44891">MKEYEIAIVGGGPSGLMAAVAALGKNIVILEKNDSLASKLLLTGGGRCNLTNNKPIKKLLNSFHDKNFLKHSFYTLTNEKLISIFENQGLYFIEEDDNRIFPETERAVDVLDTLTDYLEDVDIKYNFKVESIDKKDDKFIIDDNIKASSVIIATGGITYPQTGSTGDGYYLTSHEVSDIKYGLSPLITRDDLRDYAGINLYNVSVSYKKSEIFGDVLITHQGLTGPAILNISNLISYDNDYNLLDNKNIVLDNVRIAIDLTPDYTRDELSEKFILDFQAKGKTLLKNYLKYLLTNSFIPLFLEKAGLDGEVKLANITKKDKNKLINSLKGLEFEIVGFMGELSKVTVGGIKIDDINSKTMESKLVEGLYFAGEVLEPVGYTGGYNLKIAFSTGYLAGMSASKSLD</sequence>
<dbReference type="GO" id="GO:0043917">
    <property type="term" value="F:ribose 1,5-bisphosphate isomerase activity"/>
    <property type="evidence" value="ECO:0007669"/>
    <property type="project" value="UniProtKB-EC"/>
</dbReference>
<dbReference type="InterPro" id="IPR057661">
    <property type="entry name" value="RsdA/BaiN/AoA(So)_Rossmann"/>
</dbReference>
<accession>A0A2U1S5G8</accession>
<evidence type="ECO:0000256" key="2">
    <source>
        <dbReference type="ARBA" id="ARBA00022630"/>
    </source>
</evidence>
<proteinExistence type="predicted"/>
<dbReference type="Gene3D" id="2.40.30.10">
    <property type="entry name" value="Translation factors"/>
    <property type="match status" value="1"/>
</dbReference>
<dbReference type="NCBIfam" id="TIGR00275">
    <property type="entry name" value="aminoacetone oxidase family FAD-binding enzyme"/>
    <property type="match status" value="1"/>
</dbReference>
<dbReference type="Gene3D" id="1.10.8.260">
    <property type="entry name" value="HI0933 insert domain-like"/>
    <property type="match status" value="1"/>
</dbReference>
<keyword evidence="7" id="KW-1185">Reference proteome</keyword>
<feature type="domain" description="RsdA/BaiN/AoA(So)-like insert" evidence="5">
    <location>
        <begin position="183"/>
        <end position="339"/>
    </location>
</feature>